<gene>
    <name evidence="10" type="ORF">JHD44_00130</name>
</gene>
<organism evidence="10 11">
    <name type="scientific">Marinomonas ostreistagni</name>
    <dbReference type="NCBI Taxonomy" id="359209"/>
    <lineage>
        <taxon>Bacteria</taxon>
        <taxon>Pseudomonadati</taxon>
        <taxon>Pseudomonadota</taxon>
        <taxon>Gammaproteobacteria</taxon>
        <taxon>Oceanospirillales</taxon>
        <taxon>Oceanospirillaceae</taxon>
        <taxon>Marinomonas</taxon>
    </lineage>
</organism>
<dbReference type="Gene3D" id="3.40.50.2300">
    <property type="match status" value="1"/>
</dbReference>
<evidence type="ECO:0000259" key="8">
    <source>
        <dbReference type="PROSITE" id="PS50110"/>
    </source>
</evidence>
<dbReference type="InterPro" id="IPR016032">
    <property type="entry name" value="Sig_transdc_resp-reg_C-effctor"/>
</dbReference>
<protein>
    <submittedName>
        <fullName evidence="10">Response regulator transcription factor</fullName>
    </submittedName>
</protein>
<evidence type="ECO:0000256" key="2">
    <source>
        <dbReference type="ARBA" id="ARBA00023012"/>
    </source>
</evidence>
<dbReference type="PROSITE" id="PS50110">
    <property type="entry name" value="RESPONSE_REGULATORY"/>
    <property type="match status" value="1"/>
</dbReference>
<evidence type="ECO:0000256" key="5">
    <source>
        <dbReference type="ARBA" id="ARBA00023163"/>
    </source>
</evidence>
<dbReference type="CDD" id="cd17574">
    <property type="entry name" value="REC_OmpR"/>
    <property type="match status" value="1"/>
</dbReference>
<keyword evidence="1 6" id="KW-0597">Phosphoprotein</keyword>
<evidence type="ECO:0000313" key="11">
    <source>
        <dbReference type="Proteomes" id="UP000598488"/>
    </source>
</evidence>
<reference evidence="10 11" key="1">
    <citation type="submission" date="2020-12" db="EMBL/GenBank/DDBJ databases">
        <title>Comparative genome analysis of fungal antagonists Marinomonas ostreistagni 398 and M. spartinae 468.</title>
        <authorList>
            <person name="Fields J.L."/>
            <person name="Mavrodi O.V."/>
            <person name="Biber P.D."/>
            <person name="Indest K.J."/>
            <person name="Mavrodi D.V."/>
        </authorList>
    </citation>
    <scope>NUCLEOTIDE SEQUENCE [LARGE SCALE GENOMIC DNA]</scope>
    <source>
        <strain evidence="10 11">USM7</strain>
    </source>
</reference>
<dbReference type="PANTHER" id="PTHR48111:SF22">
    <property type="entry name" value="REGULATOR OF RPOS"/>
    <property type="match status" value="1"/>
</dbReference>
<proteinExistence type="predicted"/>
<keyword evidence="5" id="KW-0804">Transcription</keyword>
<feature type="domain" description="OmpR/PhoB-type" evidence="9">
    <location>
        <begin position="128"/>
        <end position="225"/>
    </location>
</feature>
<keyword evidence="2" id="KW-0902">Two-component regulatory system</keyword>
<dbReference type="CDD" id="cd00383">
    <property type="entry name" value="trans_reg_C"/>
    <property type="match status" value="1"/>
</dbReference>
<keyword evidence="3" id="KW-0805">Transcription regulation</keyword>
<dbReference type="Pfam" id="PF00486">
    <property type="entry name" value="Trans_reg_C"/>
    <property type="match status" value="1"/>
</dbReference>
<accession>A0ABS0Z5Y3</accession>
<feature type="modified residue" description="4-aspartylphosphate" evidence="6">
    <location>
        <position position="54"/>
    </location>
</feature>
<feature type="DNA-binding region" description="OmpR/PhoB-type" evidence="7">
    <location>
        <begin position="128"/>
        <end position="225"/>
    </location>
</feature>
<dbReference type="Gene3D" id="6.10.250.690">
    <property type="match status" value="1"/>
</dbReference>
<dbReference type="InterPro" id="IPR001867">
    <property type="entry name" value="OmpR/PhoB-type_DNA-bd"/>
</dbReference>
<evidence type="ECO:0000256" key="3">
    <source>
        <dbReference type="ARBA" id="ARBA00023015"/>
    </source>
</evidence>
<dbReference type="PROSITE" id="PS51755">
    <property type="entry name" value="OMPR_PHOB"/>
    <property type="match status" value="1"/>
</dbReference>
<evidence type="ECO:0000256" key="7">
    <source>
        <dbReference type="PROSITE-ProRule" id="PRU01091"/>
    </source>
</evidence>
<dbReference type="SUPFAM" id="SSF46894">
    <property type="entry name" value="C-terminal effector domain of the bipartite response regulators"/>
    <property type="match status" value="1"/>
</dbReference>
<dbReference type="InterPro" id="IPR036388">
    <property type="entry name" value="WH-like_DNA-bd_sf"/>
</dbReference>
<dbReference type="PANTHER" id="PTHR48111">
    <property type="entry name" value="REGULATOR OF RPOS"/>
    <property type="match status" value="1"/>
</dbReference>
<evidence type="ECO:0000256" key="4">
    <source>
        <dbReference type="ARBA" id="ARBA00023125"/>
    </source>
</evidence>
<keyword evidence="11" id="KW-1185">Reference proteome</keyword>
<dbReference type="SUPFAM" id="SSF52172">
    <property type="entry name" value="CheY-like"/>
    <property type="match status" value="1"/>
</dbReference>
<evidence type="ECO:0000256" key="6">
    <source>
        <dbReference type="PROSITE-ProRule" id="PRU00169"/>
    </source>
</evidence>
<dbReference type="InterPro" id="IPR011006">
    <property type="entry name" value="CheY-like_superfamily"/>
</dbReference>
<evidence type="ECO:0000313" key="10">
    <source>
        <dbReference type="EMBL" id="MBJ7549075.1"/>
    </source>
</evidence>
<evidence type="ECO:0000259" key="9">
    <source>
        <dbReference type="PROSITE" id="PS51755"/>
    </source>
</evidence>
<dbReference type="Gene3D" id="1.10.10.10">
    <property type="entry name" value="Winged helix-like DNA-binding domain superfamily/Winged helix DNA-binding domain"/>
    <property type="match status" value="1"/>
</dbReference>
<dbReference type="SMART" id="SM00448">
    <property type="entry name" value="REC"/>
    <property type="match status" value="1"/>
</dbReference>
<dbReference type="EMBL" id="JAEMUH010000001">
    <property type="protein sequence ID" value="MBJ7549075.1"/>
    <property type="molecule type" value="Genomic_DNA"/>
</dbReference>
<dbReference type="Pfam" id="PF00072">
    <property type="entry name" value="Response_reg"/>
    <property type="match status" value="1"/>
</dbReference>
<feature type="domain" description="Response regulatory" evidence="8">
    <location>
        <begin position="5"/>
        <end position="119"/>
    </location>
</feature>
<evidence type="ECO:0000256" key="1">
    <source>
        <dbReference type="ARBA" id="ARBA00022553"/>
    </source>
</evidence>
<keyword evidence="4 7" id="KW-0238">DNA-binding</keyword>
<sequence>MTLQRVLLIEDNREIAEMLFDFFECSGLELDYADNGELGLKLALENTFDLILLDLMLPRIDGITLCRRLRESGDNTPILMLTAMDSQKDEIQGLNVGADDYLTKPFDLEILQARMQALMRRHSGTVAASDLQYADINLSQKTGKAYRQGKLLVLTPTTFTILKMLISAAPNLVTKDEIAFKIWGEEKPNNDVLRSHIYQLRSQLDKPFETQILKTRPKIGFYLESDE</sequence>
<dbReference type="InterPro" id="IPR039420">
    <property type="entry name" value="WalR-like"/>
</dbReference>
<dbReference type="SMART" id="SM00862">
    <property type="entry name" value="Trans_reg_C"/>
    <property type="match status" value="1"/>
</dbReference>
<dbReference type="Proteomes" id="UP000598488">
    <property type="component" value="Unassembled WGS sequence"/>
</dbReference>
<name>A0ABS0Z5Y3_9GAMM</name>
<comment type="caution">
    <text evidence="10">The sequence shown here is derived from an EMBL/GenBank/DDBJ whole genome shotgun (WGS) entry which is preliminary data.</text>
</comment>
<dbReference type="InterPro" id="IPR001789">
    <property type="entry name" value="Sig_transdc_resp-reg_receiver"/>
</dbReference>